<dbReference type="InterPro" id="IPR036291">
    <property type="entry name" value="NAD(P)-bd_dom_sf"/>
</dbReference>
<feature type="domain" description="Gfo/Idh/MocA-like oxidoreductase N-terminal" evidence="2">
    <location>
        <begin position="5"/>
        <end position="125"/>
    </location>
</feature>
<dbReference type="Proteomes" id="UP000309676">
    <property type="component" value="Unassembled WGS sequence"/>
</dbReference>
<dbReference type="InterPro" id="IPR055170">
    <property type="entry name" value="GFO_IDH_MocA-like_dom"/>
</dbReference>
<proteinExistence type="predicted"/>
<dbReference type="AlphaFoldDB" id="A0A5R9G9T0"/>
<comment type="caution">
    <text evidence="4">The sequence shown here is derived from an EMBL/GenBank/DDBJ whole genome shotgun (WGS) entry which is preliminary data.</text>
</comment>
<dbReference type="GO" id="GO:0016491">
    <property type="term" value="F:oxidoreductase activity"/>
    <property type="evidence" value="ECO:0007669"/>
    <property type="project" value="UniProtKB-KW"/>
</dbReference>
<dbReference type="GO" id="GO:0000166">
    <property type="term" value="F:nucleotide binding"/>
    <property type="evidence" value="ECO:0007669"/>
    <property type="project" value="InterPro"/>
</dbReference>
<dbReference type="Pfam" id="PF22725">
    <property type="entry name" value="GFO_IDH_MocA_C3"/>
    <property type="match status" value="1"/>
</dbReference>
<evidence type="ECO:0000256" key="1">
    <source>
        <dbReference type="ARBA" id="ARBA00023002"/>
    </source>
</evidence>
<evidence type="ECO:0000259" key="2">
    <source>
        <dbReference type="Pfam" id="PF01408"/>
    </source>
</evidence>
<evidence type="ECO:0000313" key="5">
    <source>
        <dbReference type="Proteomes" id="UP000309676"/>
    </source>
</evidence>
<gene>
    <name evidence="4" type="ORF">FE782_20915</name>
</gene>
<dbReference type="PANTHER" id="PTHR43818:SF11">
    <property type="entry name" value="BCDNA.GH03377"/>
    <property type="match status" value="1"/>
</dbReference>
<keyword evidence="5" id="KW-1185">Reference proteome</keyword>
<reference evidence="4 5" key="1">
    <citation type="submission" date="2019-05" db="EMBL/GenBank/DDBJ databases">
        <authorList>
            <person name="Narsing Rao M.P."/>
            <person name="Li W.J."/>
        </authorList>
    </citation>
    <scope>NUCLEOTIDE SEQUENCE [LARGE SCALE GENOMIC DNA]</scope>
    <source>
        <strain evidence="4 5">SYSU_K30003</strain>
    </source>
</reference>
<dbReference type="Pfam" id="PF01408">
    <property type="entry name" value="GFO_IDH_MocA"/>
    <property type="match status" value="1"/>
</dbReference>
<dbReference type="SUPFAM" id="SSF51735">
    <property type="entry name" value="NAD(P)-binding Rossmann-fold domains"/>
    <property type="match status" value="1"/>
</dbReference>
<dbReference type="PANTHER" id="PTHR43818">
    <property type="entry name" value="BCDNA.GH03377"/>
    <property type="match status" value="1"/>
</dbReference>
<dbReference type="EMBL" id="VCIW01000016">
    <property type="protein sequence ID" value="TLS50138.1"/>
    <property type="molecule type" value="Genomic_DNA"/>
</dbReference>
<evidence type="ECO:0000313" key="4">
    <source>
        <dbReference type="EMBL" id="TLS50138.1"/>
    </source>
</evidence>
<dbReference type="OrthoDB" id="9815825at2"/>
<protein>
    <submittedName>
        <fullName evidence="4">Gfo/Idh/MocA family oxidoreductase</fullName>
    </submittedName>
</protein>
<organism evidence="4 5">
    <name type="scientific">Paenibacillus antri</name>
    <dbReference type="NCBI Taxonomy" id="2582848"/>
    <lineage>
        <taxon>Bacteria</taxon>
        <taxon>Bacillati</taxon>
        <taxon>Bacillota</taxon>
        <taxon>Bacilli</taxon>
        <taxon>Bacillales</taxon>
        <taxon>Paenibacillaceae</taxon>
        <taxon>Paenibacillus</taxon>
    </lineage>
</organism>
<sequence length="326" mass="35920">MMDFIKWGIIGCGNVTEVKSGPALQKAEGSALVAVMRRNGDLARDYAERHGVPRWYDDADRLIEDPEVDAVYVATPPSSHMEYVLKAAKAGKPVYVEKPMAMNEAECRTMVEACEAANVPLFVAYYRRKQPRFLKVKELIEQGAIGEVRTVTTVQFAPPPKSDARESWRLQPEIGGGGLFPDLASHSLDLLDYLLGPIGSVSGHATNQGRRYAAEDTVTASYVFESGAHGVGSWCFEAGVAEDRNEIVGTRGKIEYATFRNDPIRLTTPAGTEEWRIEQPMHVQQPLIQSIVDELRGIGGTSPSTGRTALRTNRVMDAILASYYRK</sequence>
<accession>A0A5R9G9T0</accession>
<dbReference type="Gene3D" id="3.40.50.720">
    <property type="entry name" value="NAD(P)-binding Rossmann-like Domain"/>
    <property type="match status" value="1"/>
</dbReference>
<keyword evidence="1" id="KW-0560">Oxidoreductase</keyword>
<name>A0A5R9G9T0_9BACL</name>
<feature type="domain" description="GFO/IDH/MocA-like oxidoreductase" evidence="3">
    <location>
        <begin position="133"/>
        <end position="255"/>
    </location>
</feature>
<dbReference type="Gene3D" id="3.30.360.10">
    <property type="entry name" value="Dihydrodipicolinate Reductase, domain 2"/>
    <property type="match status" value="1"/>
</dbReference>
<dbReference type="InterPro" id="IPR050463">
    <property type="entry name" value="Gfo/Idh/MocA_oxidrdct_glycsds"/>
</dbReference>
<dbReference type="SUPFAM" id="SSF55347">
    <property type="entry name" value="Glyceraldehyde-3-phosphate dehydrogenase-like, C-terminal domain"/>
    <property type="match status" value="1"/>
</dbReference>
<evidence type="ECO:0000259" key="3">
    <source>
        <dbReference type="Pfam" id="PF22725"/>
    </source>
</evidence>
<dbReference type="InterPro" id="IPR000683">
    <property type="entry name" value="Gfo/Idh/MocA-like_OxRdtase_N"/>
</dbReference>